<evidence type="ECO:0000313" key="4">
    <source>
        <dbReference type="Proteomes" id="UP000294325"/>
    </source>
</evidence>
<keyword evidence="4" id="KW-1185">Reference proteome</keyword>
<evidence type="ECO:0000313" key="3">
    <source>
        <dbReference type="EMBL" id="QBQ55490.1"/>
    </source>
</evidence>
<name>A0A4P7C1K1_9GAMM</name>
<dbReference type="OrthoDB" id="9793549at2"/>
<dbReference type="KEGG" id="nwr:E3U44_13965"/>
<reference evidence="3 4" key="1">
    <citation type="submission" date="2019-03" db="EMBL/GenBank/DDBJ databases">
        <title>The genome sequence of Nitrosococcus wardiae strain D1FHST reveals the archetypal metabolic capacity of ammonia-oxidizing Gammaproteobacteria.</title>
        <authorList>
            <person name="Wang L."/>
            <person name="Lim C.K."/>
            <person name="Hanson T.E."/>
            <person name="Dang H."/>
            <person name="Klotz M.G."/>
        </authorList>
    </citation>
    <scope>NUCLEOTIDE SEQUENCE [LARGE SCALE GENOMIC DNA]</scope>
    <source>
        <strain evidence="3 4">D1FHS</strain>
    </source>
</reference>
<proteinExistence type="predicted"/>
<dbReference type="SMART" id="SM00448">
    <property type="entry name" value="REC"/>
    <property type="match status" value="1"/>
</dbReference>
<dbReference type="InterPro" id="IPR011006">
    <property type="entry name" value="CheY-like_superfamily"/>
</dbReference>
<sequence>MNGLKRILLVDDSPRDTELALDALEAYRLSNEIVCLQDGAEALDYLYRRGRFSKCTDSQPAVVLLDLKMPKVDGLEVLHQIKGDPALKVIPVVVMTSSREEQDLIRSYQLGVNAFVVKPVKFQEFLEAVKQVGAFWAVLNQPLSS</sequence>
<evidence type="ECO:0000259" key="2">
    <source>
        <dbReference type="PROSITE" id="PS50110"/>
    </source>
</evidence>
<dbReference type="PROSITE" id="PS50110">
    <property type="entry name" value="RESPONSE_REGULATORY"/>
    <property type="match status" value="1"/>
</dbReference>
<organism evidence="3 4">
    <name type="scientific">Nitrosococcus wardiae</name>
    <dbReference type="NCBI Taxonomy" id="1814290"/>
    <lineage>
        <taxon>Bacteria</taxon>
        <taxon>Pseudomonadati</taxon>
        <taxon>Pseudomonadota</taxon>
        <taxon>Gammaproteobacteria</taxon>
        <taxon>Chromatiales</taxon>
        <taxon>Chromatiaceae</taxon>
        <taxon>Nitrosococcus</taxon>
    </lineage>
</organism>
<dbReference type="GO" id="GO:0000160">
    <property type="term" value="P:phosphorelay signal transduction system"/>
    <property type="evidence" value="ECO:0007669"/>
    <property type="project" value="InterPro"/>
</dbReference>
<accession>A0A4P7C1K1</accession>
<dbReference type="AlphaFoldDB" id="A0A4P7C1K1"/>
<dbReference type="PANTHER" id="PTHR44520:SF1">
    <property type="entry name" value="TWO-COMPONENT SYSTEM REGULATORY PROTEIN"/>
    <property type="match status" value="1"/>
</dbReference>
<feature type="modified residue" description="4-aspartylphosphate" evidence="1">
    <location>
        <position position="66"/>
    </location>
</feature>
<evidence type="ECO:0000256" key="1">
    <source>
        <dbReference type="PROSITE-ProRule" id="PRU00169"/>
    </source>
</evidence>
<dbReference type="EMBL" id="CP038033">
    <property type="protein sequence ID" value="QBQ55490.1"/>
    <property type="molecule type" value="Genomic_DNA"/>
</dbReference>
<keyword evidence="1" id="KW-0597">Phosphoprotein</keyword>
<dbReference type="RefSeq" id="WP_134358749.1">
    <property type="nucleotide sequence ID" value="NZ_CP038033.1"/>
</dbReference>
<dbReference type="Gene3D" id="3.40.50.2300">
    <property type="match status" value="1"/>
</dbReference>
<feature type="domain" description="Response regulatory" evidence="2">
    <location>
        <begin position="6"/>
        <end position="133"/>
    </location>
</feature>
<dbReference type="InterPro" id="IPR052893">
    <property type="entry name" value="TCS_response_regulator"/>
</dbReference>
<dbReference type="CDD" id="cd17557">
    <property type="entry name" value="REC_Rcp-like"/>
    <property type="match status" value="1"/>
</dbReference>
<gene>
    <name evidence="3" type="ORF">E3U44_13965</name>
</gene>
<dbReference type="Proteomes" id="UP000294325">
    <property type="component" value="Chromosome"/>
</dbReference>
<dbReference type="SUPFAM" id="SSF52172">
    <property type="entry name" value="CheY-like"/>
    <property type="match status" value="1"/>
</dbReference>
<dbReference type="InterPro" id="IPR001789">
    <property type="entry name" value="Sig_transdc_resp-reg_receiver"/>
</dbReference>
<dbReference type="PANTHER" id="PTHR44520">
    <property type="entry name" value="RESPONSE REGULATOR RCP1-RELATED"/>
    <property type="match status" value="1"/>
</dbReference>
<protein>
    <submittedName>
        <fullName evidence="3">Response regulator</fullName>
    </submittedName>
</protein>
<dbReference type="Pfam" id="PF00072">
    <property type="entry name" value="Response_reg"/>
    <property type="match status" value="1"/>
</dbReference>